<evidence type="ECO:0000313" key="3">
    <source>
        <dbReference type="Proteomes" id="UP001139477"/>
    </source>
</evidence>
<name>A0A9X2FRY5_9RHOB</name>
<dbReference type="RefSeq" id="WP_253335384.1">
    <property type="nucleotide sequence ID" value="NZ_JAMYXC010000322.1"/>
</dbReference>
<feature type="region of interest" description="Disordered" evidence="1">
    <location>
        <begin position="21"/>
        <end position="49"/>
    </location>
</feature>
<keyword evidence="3" id="KW-1185">Reference proteome</keyword>
<evidence type="ECO:0000313" key="2">
    <source>
        <dbReference type="EMBL" id="MCP1170666.1"/>
    </source>
</evidence>
<comment type="caution">
    <text evidence="2">The sequence shown here is derived from an EMBL/GenBank/DDBJ whole genome shotgun (WGS) entry which is preliminary data.</text>
</comment>
<proteinExistence type="predicted"/>
<dbReference type="EMBL" id="JAMYXC010000322">
    <property type="protein sequence ID" value="MCP1170666.1"/>
    <property type="molecule type" value="Genomic_DNA"/>
</dbReference>
<protein>
    <submittedName>
        <fullName evidence="2">Uncharacterized protein</fullName>
    </submittedName>
</protein>
<sequence>MQPLQGAAARLVVVGGPWKAQMGVNGANDDACPPKRPERRTTSPEDRRS</sequence>
<evidence type="ECO:0000256" key="1">
    <source>
        <dbReference type="SAM" id="MobiDB-lite"/>
    </source>
</evidence>
<gene>
    <name evidence="2" type="ORF">NHG85_19360</name>
</gene>
<dbReference type="Proteomes" id="UP001139477">
    <property type="component" value="Unassembled WGS sequence"/>
</dbReference>
<reference evidence="2" key="1">
    <citation type="submission" date="2022-06" db="EMBL/GenBank/DDBJ databases">
        <title>Limimaricola sediminis sp. nov., isolated from an intertidal sediment.</title>
        <authorList>
            <person name="Shao X."/>
        </authorList>
    </citation>
    <scope>NUCLEOTIDE SEQUENCE</scope>
    <source>
        <strain evidence="2">ASW11-118</strain>
    </source>
</reference>
<organism evidence="2 3">
    <name type="scientific">Limimaricola litoreus</name>
    <dbReference type="NCBI Taxonomy" id="2955316"/>
    <lineage>
        <taxon>Bacteria</taxon>
        <taxon>Pseudomonadati</taxon>
        <taxon>Pseudomonadota</taxon>
        <taxon>Alphaproteobacteria</taxon>
        <taxon>Rhodobacterales</taxon>
        <taxon>Paracoccaceae</taxon>
        <taxon>Limimaricola</taxon>
    </lineage>
</organism>
<accession>A0A9X2FRY5</accession>
<feature type="compositionally biased region" description="Basic and acidic residues" evidence="1">
    <location>
        <begin position="32"/>
        <end position="49"/>
    </location>
</feature>
<dbReference type="AlphaFoldDB" id="A0A9X2FRY5"/>